<reference evidence="5" key="2">
    <citation type="submission" date="2023-06" db="EMBL/GenBank/DDBJ databases">
        <authorList>
            <person name="Kobayashi Y."/>
            <person name="Kayamori A."/>
            <person name="Aoki K."/>
            <person name="Shiwa Y."/>
            <person name="Fujita N."/>
            <person name="Sugita T."/>
            <person name="Iwasaki W."/>
            <person name="Tanaka N."/>
            <person name="Takashima M."/>
        </authorList>
    </citation>
    <scope>NUCLEOTIDE SEQUENCE</scope>
    <source>
        <strain evidence="5">HIS016</strain>
    </source>
</reference>
<evidence type="ECO:0000256" key="1">
    <source>
        <dbReference type="ARBA" id="ARBA00022988"/>
    </source>
</evidence>
<keyword evidence="2" id="KW-0143">Chaperone</keyword>
<dbReference type="GO" id="GO:0016151">
    <property type="term" value="F:nickel cation binding"/>
    <property type="evidence" value="ECO:0007669"/>
    <property type="project" value="InterPro"/>
</dbReference>
<keyword evidence="1" id="KW-0996">Nickel insertion</keyword>
<dbReference type="PANTHER" id="PTHR33620">
    <property type="entry name" value="UREASE ACCESSORY PROTEIN F"/>
    <property type="match status" value="1"/>
</dbReference>
<accession>A0AAD3TYI4</accession>
<feature type="region of interest" description="Disordered" evidence="4">
    <location>
        <begin position="44"/>
        <end position="81"/>
    </location>
</feature>
<dbReference type="EMBL" id="BTCM01000007">
    <property type="protein sequence ID" value="GMK59118.1"/>
    <property type="molecule type" value="Genomic_DNA"/>
</dbReference>
<gene>
    <name evidence="5" type="ORF">CspeluHIS016_0701330</name>
</gene>
<sequence>MPTLGTPEHALYVLLDSNLPTGGFVASSGLESYTKHGFLTPARPYGVSDPPDIRSSRIGPGREWGSGRAPQSGATLGPSKAGPAMAEFAAAEVDNFEASTGWYLRAAWEATRRALSQDVEGGIEELVHLDEAHEATLLSHVARRASKAQGIALLTLYARGLGPPPGLYEGGKDGDGRAAELVAGYKRAVRRGAPGHLAVCFGTVCAALGIDLDTTHHLYLFTHARSLLSSAVRLNVVGPYLSTQLLAHPLRRTIERAMGSGVALPPGEGDGGDGWEWAEDAEGGPATTWPLGEILAARHDLQHSRIFNS</sequence>
<dbReference type="Proteomes" id="UP001222932">
    <property type="component" value="Unassembled WGS sequence"/>
</dbReference>
<evidence type="ECO:0000313" key="6">
    <source>
        <dbReference type="Proteomes" id="UP001222932"/>
    </source>
</evidence>
<reference evidence="5" key="1">
    <citation type="journal article" date="2023" name="BMC Genomics">
        <title>Chromosome-level genome assemblies of Cutaneotrichosporon spp. (Trichosporonales, Basidiomycota) reveal imbalanced evolution between nucleotide sequences and chromosome synteny.</title>
        <authorList>
            <person name="Kobayashi Y."/>
            <person name="Kayamori A."/>
            <person name="Aoki K."/>
            <person name="Shiwa Y."/>
            <person name="Matsutani M."/>
            <person name="Fujita N."/>
            <person name="Sugita T."/>
            <person name="Iwasaki W."/>
            <person name="Tanaka N."/>
            <person name="Takashima M."/>
        </authorList>
    </citation>
    <scope>NUCLEOTIDE SEQUENCE</scope>
    <source>
        <strain evidence="5">HIS016</strain>
    </source>
</reference>
<evidence type="ECO:0000256" key="3">
    <source>
        <dbReference type="ARBA" id="ARBA00046339"/>
    </source>
</evidence>
<name>A0AAD3TYI4_9TREE</name>
<organism evidence="5 6">
    <name type="scientific">Cutaneotrichosporon spelunceum</name>
    <dbReference type="NCBI Taxonomy" id="1672016"/>
    <lineage>
        <taxon>Eukaryota</taxon>
        <taxon>Fungi</taxon>
        <taxon>Dikarya</taxon>
        <taxon>Basidiomycota</taxon>
        <taxon>Agaricomycotina</taxon>
        <taxon>Tremellomycetes</taxon>
        <taxon>Trichosporonales</taxon>
        <taxon>Trichosporonaceae</taxon>
        <taxon>Cutaneotrichosporon</taxon>
    </lineage>
</organism>
<evidence type="ECO:0000313" key="5">
    <source>
        <dbReference type="EMBL" id="GMK59118.1"/>
    </source>
</evidence>
<comment type="similarity">
    <text evidence="3">Belongs to the UreF family.</text>
</comment>
<evidence type="ECO:0000256" key="2">
    <source>
        <dbReference type="ARBA" id="ARBA00023186"/>
    </source>
</evidence>
<dbReference type="AlphaFoldDB" id="A0AAD3TYI4"/>
<dbReference type="InterPro" id="IPR038277">
    <property type="entry name" value="UreF_sf"/>
</dbReference>
<evidence type="ECO:0008006" key="7">
    <source>
        <dbReference type="Google" id="ProtNLM"/>
    </source>
</evidence>
<evidence type="ECO:0000256" key="4">
    <source>
        <dbReference type="SAM" id="MobiDB-lite"/>
    </source>
</evidence>
<dbReference type="PANTHER" id="PTHR33620:SF1">
    <property type="entry name" value="UREASE ACCESSORY PROTEIN F"/>
    <property type="match status" value="1"/>
</dbReference>
<dbReference type="Pfam" id="PF01730">
    <property type="entry name" value="UreF"/>
    <property type="match status" value="1"/>
</dbReference>
<dbReference type="Gene3D" id="1.10.4190.10">
    <property type="entry name" value="Urease accessory protein UreF"/>
    <property type="match status" value="1"/>
</dbReference>
<keyword evidence="6" id="KW-1185">Reference proteome</keyword>
<comment type="caution">
    <text evidence="5">The sequence shown here is derived from an EMBL/GenBank/DDBJ whole genome shotgun (WGS) entry which is preliminary data.</text>
</comment>
<dbReference type="InterPro" id="IPR002639">
    <property type="entry name" value="UreF"/>
</dbReference>
<proteinExistence type="inferred from homology"/>
<protein>
    <recommendedName>
        <fullName evidence="7">Urease accessory protein UreF</fullName>
    </recommendedName>
</protein>